<dbReference type="Proteomes" id="UP000095751">
    <property type="component" value="Unassembled WGS sequence"/>
</dbReference>
<feature type="region of interest" description="Disordered" evidence="1">
    <location>
        <begin position="74"/>
        <end position="152"/>
    </location>
</feature>
<dbReference type="AlphaFoldDB" id="A0A1E7FN76"/>
<feature type="compositionally biased region" description="Polar residues" evidence="1">
    <location>
        <begin position="175"/>
        <end position="185"/>
    </location>
</feature>
<dbReference type="InParanoid" id="A0A1E7FN76"/>
<dbReference type="KEGG" id="fcy:FRACYDRAFT_235643"/>
<feature type="compositionally biased region" description="Polar residues" evidence="1">
    <location>
        <begin position="98"/>
        <end position="109"/>
    </location>
</feature>
<protein>
    <submittedName>
        <fullName evidence="2">Uncharacterized protein</fullName>
    </submittedName>
</protein>
<feature type="region of interest" description="Disordered" evidence="1">
    <location>
        <begin position="171"/>
        <end position="223"/>
    </location>
</feature>
<proteinExistence type="predicted"/>
<accession>A0A1E7FN76</accession>
<evidence type="ECO:0000313" key="2">
    <source>
        <dbReference type="EMBL" id="OEU19584.1"/>
    </source>
</evidence>
<feature type="compositionally biased region" description="Basic residues" evidence="1">
    <location>
        <begin position="128"/>
        <end position="137"/>
    </location>
</feature>
<feature type="compositionally biased region" description="Low complexity" evidence="1">
    <location>
        <begin position="186"/>
        <end position="197"/>
    </location>
</feature>
<organism evidence="2 3">
    <name type="scientific">Fragilariopsis cylindrus CCMP1102</name>
    <dbReference type="NCBI Taxonomy" id="635003"/>
    <lineage>
        <taxon>Eukaryota</taxon>
        <taxon>Sar</taxon>
        <taxon>Stramenopiles</taxon>
        <taxon>Ochrophyta</taxon>
        <taxon>Bacillariophyta</taxon>
        <taxon>Bacillariophyceae</taxon>
        <taxon>Bacillariophycidae</taxon>
        <taxon>Bacillariales</taxon>
        <taxon>Bacillariaceae</taxon>
        <taxon>Fragilariopsis</taxon>
    </lineage>
</organism>
<reference evidence="2 3" key="1">
    <citation type="submission" date="2016-09" db="EMBL/GenBank/DDBJ databases">
        <title>Extensive genetic diversity and differential bi-allelic expression allows diatom success in the polar Southern Ocean.</title>
        <authorList>
            <consortium name="DOE Joint Genome Institute"/>
            <person name="Mock T."/>
            <person name="Otillar R.P."/>
            <person name="Strauss J."/>
            <person name="Dupont C."/>
            <person name="Frickenhaus S."/>
            <person name="Maumus F."/>
            <person name="Mcmullan M."/>
            <person name="Sanges R."/>
            <person name="Schmutz J."/>
            <person name="Toseland A."/>
            <person name="Valas R."/>
            <person name="Veluchamy A."/>
            <person name="Ward B.J."/>
            <person name="Allen A."/>
            <person name="Barry K."/>
            <person name="Falciatore A."/>
            <person name="Ferrante M."/>
            <person name="Fortunato A.E."/>
            <person name="Gloeckner G."/>
            <person name="Gruber A."/>
            <person name="Hipkin R."/>
            <person name="Janech M."/>
            <person name="Kroth P."/>
            <person name="Leese F."/>
            <person name="Lindquist E."/>
            <person name="Lyon B.R."/>
            <person name="Martin J."/>
            <person name="Mayer C."/>
            <person name="Parker M."/>
            <person name="Quesneville H."/>
            <person name="Raymond J."/>
            <person name="Uhlig C."/>
            <person name="Valentin K.U."/>
            <person name="Worden A.Z."/>
            <person name="Armbrust E.V."/>
            <person name="Bowler C."/>
            <person name="Green B."/>
            <person name="Moulton V."/>
            <person name="Van Oosterhout C."/>
            <person name="Grigoriev I."/>
        </authorList>
    </citation>
    <scope>NUCLEOTIDE SEQUENCE [LARGE SCALE GENOMIC DNA]</scope>
    <source>
        <strain evidence="2 3">CCMP1102</strain>
    </source>
</reference>
<sequence>MALRDYMQDLMRTQNASEISLINDNSSSSTIRPEIFSRSNHSNQTYTTSNLSFGDDTDDLFDGHDSFSSLQLSSHTTVNKGAKRDDNNPDTDEDAIYNDSTGSEDSFSFNLPPEDTSSDEKLIEGIRIRRGSGRRSSVRQMMNLPSDDGTNDDELGLALKSFHDRHRRLRESLHDNSSFHSPTNKLSPTTTTSQSTPLGGGESKLSSRLAQLSTNDASLPPGL</sequence>
<feature type="compositionally biased region" description="Basic and acidic residues" evidence="1">
    <location>
        <begin position="118"/>
        <end position="127"/>
    </location>
</feature>
<keyword evidence="3" id="KW-1185">Reference proteome</keyword>
<dbReference type="EMBL" id="KV784355">
    <property type="protein sequence ID" value="OEU19584.1"/>
    <property type="molecule type" value="Genomic_DNA"/>
</dbReference>
<gene>
    <name evidence="2" type="ORF">FRACYDRAFT_235643</name>
</gene>
<name>A0A1E7FN76_9STRA</name>
<evidence type="ECO:0000313" key="3">
    <source>
        <dbReference type="Proteomes" id="UP000095751"/>
    </source>
</evidence>
<evidence type="ECO:0000256" key="1">
    <source>
        <dbReference type="SAM" id="MobiDB-lite"/>
    </source>
</evidence>
<feature type="compositionally biased region" description="Polar residues" evidence="1">
    <location>
        <begin position="204"/>
        <end position="217"/>
    </location>
</feature>